<reference evidence="1" key="1">
    <citation type="submission" date="2019-06" db="EMBL/GenBank/DDBJ databases">
        <authorList>
            <person name="Zheng W."/>
        </authorList>
    </citation>
    <scope>NUCLEOTIDE SEQUENCE</scope>
    <source>
        <strain evidence="1">QDHG01</strain>
    </source>
</reference>
<evidence type="ECO:0000313" key="2">
    <source>
        <dbReference type="Proteomes" id="UP000785679"/>
    </source>
</evidence>
<accession>A0A8J8T052</accession>
<evidence type="ECO:0000313" key="1">
    <source>
        <dbReference type="EMBL" id="TNV76671.1"/>
    </source>
</evidence>
<dbReference type="AlphaFoldDB" id="A0A8J8T052"/>
<gene>
    <name evidence="1" type="ORF">FGO68_gene13584</name>
</gene>
<comment type="caution">
    <text evidence="1">The sequence shown here is derived from an EMBL/GenBank/DDBJ whole genome shotgun (WGS) entry which is preliminary data.</text>
</comment>
<protein>
    <submittedName>
        <fullName evidence="1">Uncharacterized protein</fullName>
    </submittedName>
</protein>
<dbReference type="Proteomes" id="UP000785679">
    <property type="component" value="Unassembled WGS sequence"/>
</dbReference>
<keyword evidence="2" id="KW-1185">Reference proteome</keyword>
<proteinExistence type="predicted"/>
<sequence>MADQRAPGIQDTITNKLALIDSLLPFCSCGLHQKISFVCKEVNCIKHQLQPYYCLDCMEKYHMHPQKNITTYFDEYEKKWETLFFDIMKAKEKLDEWKSRMNEVIDLVIKKNGRTPHIFLQQWGDFENLILIFLLEKEEKGRAKMENNFDQYVQTLIKIEELQNKFDRLDQIQHGINDQTLNLAFKQNLLDLELQDILSFRSAESIYKVMKFQLNNRLESLLGDIDCDGIQSFESFSRDIDRINGFLLVNIDKFDLHQAHLLRFDMLDYKMQFKLKLQASEMDPLKLRILHVFYRKQGFPNPQEYI</sequence>
<organism evidence="1 2">
    <name type="scientific">Halteria grandinella</name>
    <dbReference type="NCBI Taxonomy" id="5974"/>
    <lineage>
        <taxon>Eukaryota</taxon>
        <taxon>Sar</taxon>
        <taxon>Alveolata</taxon>
        <taxon>Ciliophora</taxon>
        <taxon>Intramacronucleata</taxon>
        <taxon>Spirotrichea</taxon>
        <taxon>Stichotrichia</taxon>
        <taxon>Sporadotrichida</taxon>
        <taxon>Halteriidae</taxon>
        <taxon>Halteria</taxon>
    </lineage>
</organism>
<dbReference type="EMBL" id="RRYP01013169">
    <property type="protein sequence ID" value="TNV76671.1"/>
    <property type="molecule type" value="Genomic_DNA"/>
</dbReference>
<name>A0A8J8T052_HALGN</name>